<proteinExistence type="predicted"/>
<dbReference type="AlphaFoldDB" id="A0A445IWE2"/>
<reference evidence="1 2" key="1">
    <citation type="submission" date="2018-09" db="EMBL/GenBank/DDBJ databases">
        <title>A high-quality reference genome of wild soybean provides a powerful tool to mine soybean genomes.</title>
        <authorList>
            <person name="Xie M."/>
            <person name="Chung C.Y.L."/>
            <person name="Li M.-W."/>
            <person name="Wong F.-L."/>
            <person name="Chan T.-F."/>
            <person name="Lam H.-M."/>
        </authorList>
    </citation>
    <scope>NUCLEOTIDE SEQUENCE [LARGE SCALE GENOMIC DNA]</scope>
    <source>
        <strain evidence="2">cv. W05</strain>
        <tissue evidence="1">Hypocotyl of etiolated seedlings</tissue>
    </source>
</reference>
<comment type="caution">
    <text evidence="1">The sequence shown here is derived from an EMBL/GenBank/DDBJ whole genome shotgun (WGS) entry which is preliminary data.</text>
</comment>
<organism evidence="1 2">
    <name type="scientific">Glycine soja</name>
    <name type="common">Wild soybean</name>
    <dbReference type="NCBI Taxonomy" id="3848"/>
    <lineage>
        <taxon>Eukaryota</taxon>
        <taxon>Viridiplantae</taxon>
        <taxon>Streptophyta</taxon>
        <taxon>Embryophyta</taxon>
        <taxon>Tracheophyta</taxon>
        <taxon>Spermatophyta</taxon>
        <taxon>Magnoliopsida</taxon>
        <taxon>eudicotyledons</taxon>
        <taxon>Gunneridae</taxon>
        <taxon>Pentapetalae</taxon>
        <taxon>rosids</taxon>
        <taxon>fabids</taxon>
        <taxon>Fabales</taxon>
        <taxon>Fabaceae</taxon>
        <taxon>Papilionoideae</taxon>
        <taxon>50 kb inversion clade</taxon>
        <taxon>NPAAA clade</taxon>
        <taxon>indigoferoid/millettioid clade</taxon>
        <taxon>Phaseoleae</taxon>
        <taxon>Glycine</taxon>
        <taxon>Glycine subgen. Soja</taxon>
    </lineage>
</organism>
<dbReference type="Proteomes" id="UP000289340">
    <property type="component" value="Chromosome 9"/>
</dbReference>
<evidence type="ECO:0000313" key="1">
    <source>
        <dbReference type="EMBL" id="RZB90471.1"/>
    </source>
</evidence>
<keyword evidence="2" id="KW-1185">Reference proteome</keyword>
<sequence length="80" mass="8309">MSGGSNNGTINSFNKHGNGNQNFACATLTINSGANSCNRNSYSTANHYGGHIINNSGTFSGNGNGSFIEGGFNSTTNYHR</sequence>
<accession>A0A445IWE2</accession>
<gene>
    <name evidence="1" type="ORF">D0Y65_023090</name>
</gene>
<dbReference type="EMBL" id="QZWG01000009">
    <property type="protein sequence ID" value="RZB90471.1"/>
    <property type="molecule type" value="Genomic_DNA"/>
</dbReference>
<name>A0A445IWE2_GLYSO</name>
<protein>
    <submittedName>
        <fullName evidence="1">Uncharacterized protein</fullName>
    </submittedName>
</protein>
<evidence type="ECO:0000313" key="2">
    <source>
        <dbReference type="Proteomes" id="UP000289340"/>
    </source>
</evidence>